<name>K4AP50_SETIT</name>
<evidence type="ECO:0000313" key="3">
    <source>
        <dbReference type="Proteomes" id="UP000004995"/>
    </source>
</evidence>
<accession>K4AP50</accession>
<dbReference type="EnsemblPlants" id="KQK88607">
    <property type="protein sequence ID" value="KQK88607"/>
    <property type="gene ID" value="SETIT_040698mg"/>
</dbReference>
<keyword evidence="3" id="KW-1185">Reference proteome</keyword>
<proteinExistence type="predicted"/>
<sequence>MAGNPPHGGVNRRARVPEGANISACQKPTADRGVGGEGCFSPTSRGEKVSF</sequence>
<dbReference type="Gramene" id="KQK88607">
    <property type="protein sequence ID" value="KQK88607"/>
    <property type="gene ID" value="SETIT_040698mg"/>
</dbReference>
<dbReference type="HOGENOM" id="CLU_3110030_0_0_1"/>
<protein>
    <submittedName>
        <fullName evidence="2">Uncharacterized protein</fullName>
    </submittedName>
</protein>
<reference evidence="2" key="2">
    <citation type="submission" date="2018-08" db="UniProtKB">
        <authorList>
            <consortium name="EnsemblPlants"/>
        </authorList>
    </citation>
    <scope>IDENTIFICATION</scope>
    <source>
        <strain evidence="2">Yugu1</strain>
    </source>
</reference>
<reference evidence="3" key="1">
    <citation type="journal article" date="2012" name="Nat. Biotechnol.">
        <title>Reference genome sequence of the model plant Setaria.</title>
        <authorList>
            <person name="Bennetzen J.L."/>
            <person name="Schmutz J."/>
            <person name="Wang H."/>
            <person name="Percifield R."/>
            <person name="Hawkins J."/>
            <person name="Pontaroli A.C."/>
            <person name="Estep M."/>
            <person name="Feng L."/>
            <person name="Vaughn J.N."/>
            <person name="Grimwood J."/>
            <person name="Jenkins J."/>
            <person name="Barry K."/>
            <person name="Lindquist E."/>
            <person name="Hellsten U."/>
            <person name="Deshpande S."/>
            <person name="Wang X."/>
            <person name="Wu X."/>
            <person name="Mitros T."/>
            <person name="Triplett J."/>
            <person name="Yang X."/>
            <person name="Ye C.Y."/>
            <person name="Mauro-Herrera M."/>
            <person name="Wang L."/>
            <person name="Li P."/>
            <person name="Sharma M."/>
            <person name="Sharma R."/>
            <person name="Ronald P.C."/>
            <person name="Panaud O."/>
            <person name="Kellogg E.A."/>
            <person name="Brutnell T.P."/>
            <person name="Doust A.N."/>
            <person name="Tuskan G.A."/>
            <person name="Rokhsar D."/>
            <person name="Devos K.M."/>
        </authorList>
    </citation>
    <scope>NUCLEOTIDE SEQUENCE [LARGE SCALE GENOMIC DNA]</scope>
    <source>
        <strain evidence="3">cv. Yugu1</strain>
    </source>
</reference>
<dbReference type="Proteomes" id="UP000004995">
    <property type="component" value="Unassembled WGS sequence"/>
</dbReference>
<organism evidence="2 3">
    <name type="scientific">Setaria italica</name>
    <name type="common">Foxtail millet</name>
    <name type="synonym">Panicum italicum</name>
    <dbReference type="NCBI Taxonomy" id="4555"/>
    <lineage>
        <taxon>Eukaryota</taxon>
        <taxon>Viridiplantae</taxon>
        <taxon>Streptophyta</taxon>
        <taxon>Embryophyta</taxon>
        <taxon>Tracheophyta</taxon>
        <taxon>Spermatophyta</taxon>
        <taxon>Magnoliopsida</taxon>
        <taxon>Liliopsida</taxon>
        <taxon>Poales</taxon>
        <taxon>Poaceae</taxon>
        <taxon>PACMAD clade</taxon>
        <taxon>Panicoideae</taxon>
        <taxon>Panicodae</taxon>
        <taxon>Paniceae</taxon>
        <taxon>Cenchrinae</taxon>
        <taxon>Setaria</taxon>
    </lineage>
</organism>
<evidence type="ECO:0000256" key="1">
    <source>
        <dbReference type="SAM" id="MobiDB-lite"/>
    </source>
</evidence>
<dbReference type="AlphaFoldDB" id="K4AP50"/>
<evidence type="ECO:0000313" key="2">
    <source>
        <dbReference type="EnsemblPlants" id="KQK88607"/>
    </source>
</evidence>
<dbReference type="InParanoid" id="K4AP50"/>
<feature type="region of interest" description="Disordered" evidence="1">
    <location>
        <begin position="1"/>
        <end position="51"/>
    </location>
</feature>
<dbReference type="EMBL" id="AGNK02005554">
    <property type="status" value="NOT_ANNOTATED_CDS"/>
    <property type="molecule type" value="Genomic_DNA"/>
</dbReference>